<dbReference type="Proteomes" id="UP000323994">
    <property type="component" value="Unassembled WGS sequence"/>
</dbReference>
<evidence type="ECO:0000256" key="1">
    <source>
        <dbReference type="SAM" id="Phobius"/>
    </source>
</evidence>
<feature type="transmembrane region" description="Helical" evidence="1">
    <location>
        <begin position="214"/>
        <end position="232"/>
    </location>
</feature>
<evidence type="ECO:0000313" key="2">
    <source>
        <dbReference type="EMBL" id="KAA6439136.1"/>
    </source>
</evidence>
<feature type="transmembrane region" description="Helical" evidence="1">
    <location>
        <begin position="173"/>
        <end position="202"/>
    </location>
</feature>
<sequence>MQNNIIKLALISASVIFILIIRFYFVNHYAMPVPFWDEWDSEGDFLLRPWVEGTLRISDLWKLHNEHRIFPTRLLSLASYMVNGQWNNLVSARINVILAAVIPATLLGFLFRFIGLNSNKWLILPVLIAQFTLPFSFENMLVGFQSQFYFLILFTVIAVGLAVTYTESATAKVIVFILCFLSIVTMASGILTPLAVAGVYVLHSLDKHERAMKNLLFAAALVIVAGLAYMQIPHIAAHNMYRARSISEWTHSFLRILSWPVGPHNWIAAPLWSPGLIAVPFLIKHKRLCKSDLFMAGCYMWSFAQAMAIAYGRGQELSSVPSRYTELLSIGLVANAWFALRYIEEYKKPKWQKYIILALFPLFFHGHKKRFKFDMKDIQRVHEYSVIQTDNVTSYLQTHNPVYLQQPAMHIPYPDSVRLKKLLDNHTIRKLLPPEISGISSLH</sequence>
<feature type="transmembrane region" description="Helical" evidence="1">
    <location>
        <begin position="121"/>
        <end position="141"/>
    </location>
</feature>
<keyword evidence="1" id="KW-1133">Transmembrane helix</keyword>
<gene>
    <name evidence="2" type="ORF">FEM33_12700</name>
</gene>
<dbReference type="AlphaFoldDB" id="A0A5M8QWV0"/>
<organism evidence="2 3">
    <name type="scientific">Dyadobacter flavalbus</name>
    <dbReference type="NCBI Taxonomy" id="2579942"/>
    <lineage>
        <taxon>Bacteria</taxon>
        <taxon>Pseudomonadati</taxon>
        <taxon>Bacteroidota</taxon>
        <taxon>Cytophagia</taxon>
        <taxon>Cytophagales</taxon>
        <taxon>Spirosomataceae</taxon>
        <taxon>Dyadobacter</taxon>
    </lineage>
</organism>
<dbReference type="EMBL" id="VBSN01000038">
    <property type="protein sequence ID" value="KAA6439136.1"/>
    <property type="molecule type" value="Genomic_DNA"/>
</dbReference>
<keyword evidence="1" id="KW-0812">Transmembrane</keyword>
<evidence type="ECO:0008006" key="4">
    <source>
        <dbReference type="Google" id="ProtNLM"/>
    </source>
</evidence>
<reference evidence="2 3" key="1">
    <citation type="submission" date="2019-05" db="EMBL/GenBank/DDBJ databases">
        <authorList>
            <person name="Qu J.-H."/>
        </authorList>
    </citation>
    <scope>NUCLEOTIDE SEQUENCE [LARGE SCALE GENOMIC DNA]</scope>
    <source>
        <strain evidence="2 3">NS28</strain>
    </source>
</reference>
<accession>A0A5M8QWV0</accession>
<protein>
    <recommendedName>
        <fullName evidence="4">Glycosyltransferase RgtA/B/C/D-like domain-containing protein</fullName>
    </recommendedName>
</protein>
<dbReference type="OrthoDB" id="177982at2"/>
<keyword evidence="3" id="KW-1185">Reference proteome</keyword>
<evidence type="ECO:0000313" key="3">
    <source>
        <dbReference type="Proteomes" id="UP000323994"/>
    </source>
</evidence>
<proteinExistence type="predicted"/>
<name>A0A5M8QWV0_9BACT</name>
<feature type="transmembrane region" description="Helical" evidence="1">
    <location>
        <begin position="6"/>
        <end position="25"/>
    </location>
</feature>
<feature type="transmembrane region" description="Helical" evidence="1">
    <location>
        <begin position="96"/>
        <end position="115"/>
    </location>
</feature>
<feature type="transmembrane region" description="Helical" evidence="1">
    <location>
        <begin position="148"/>
        <end position="167"/>
    </location>
</feature>
<keyword evidence="1" id="KW-0472">Membrane</keyword>
<comment type="caution">
    <text evidence="2">The sequence shown here is derived from an EMBL/GenBank/DDBJ whole genome shotgun (WGS) entry which is preliminary data.</text>
</comment>